<keyword evidence="3" id="KW-1185">Reference proteome</keyword>
<reference evidence="2" key="1">
    <citation type="submission" date="2024-02" db="EMBL/GenBank/DDBJ databases">
        <authorList>
            <consortium name="ELIXIR-Norway"/>
            <consortium name="Elixir Norway"/>
        </authorList>
    </citation>
    <scope>NUCLEOTIDE SEQUENCE</scope>
</reference>
<evidence type="ECO:0000313" key="3">
    <source>
        <dbReference type="Proteomes" id="UP001497512"/>
    </source>
</evidence>
<organism evidence="2 3">
    <name type="scientific">Sphagnum troendelagicum</name>
    <dbReference type="NCBI Taxonomy" id="128251"/>
    <lineage>
        <taxon>Eukaryota</taxon>
        <taxon>Viridiplantae</taxon>
        <taxon>Streptophyta</taxon>
        <taxon>Embryophyta</taxon>
        <taxon>Bryophyta</taxon>
        <taxon>Sphagnophytina</taxon>
        <taxon>Sphagnopsida</taxon>
        <taxon>Sphagnales</taxon>
        <taxon>Sphagnaceae</taxon>
        <taxon>Sphagnum</taxon>
    </lineage>
</organism>
<evidence type="ECO:0000313" key="2">
    <source>
        <dbReference type="EMBL" id="CAK9217383.1"/>
    </source>
</evidence>
<name>A0ABP0UBU0_9BRYO</name>
<feature type="region of interest" description="Disordered" evidence="1">
    <location>
        <begin position="71"/>
        <end position="101"/>
    </location>
</feature>
<dbReference type="Proteomes" id="UP001497512">
    <property type="component" value="Chromosome 2"/>
</dbReference>
<proteinExistence type="predicted"/>
<accession>A0ABP0UBU0</accession>
<protein>
    <submittedName>
        <fullName evidence="2">Uncharacterized protein</fullName>
    </submittedName>
</protein>
<feature type="compositionally biased region" description="Acidic residues" evidence="1">
    <location>
        <begin position="72"/>
        <end position="84"/>
    </location>
</feature>
<sequence>MSVMVATVVREMGMMHLVVGSESYKTASGVVTRALGRIDEVAEKDVTVNTRGTSCGSMEAELEKLSLVGSEDVSEIVTDTDSEDGSTHESQPEEVSDSNDYTDWIQWVSDAEEQRACSKGAAVHVKVPVVLQAQQSTKEGKPPNQEASLSDYFNTGTRWGQISQKFQIDRDLGGDREQQLWRMLGIIRMCSHGARRSWAAITLENMS</sequence>
<dbReference type="EMBL" id="OZ019894">
    <property type="protein sequence ID" value="CAK9217383.1"/>
    <property type="molecule type" value="Genomic_DNA"/>
</dbReference>
<gene>
    <name evidence="2" type="ORF">CSSPTR1EN2_LOCUS13943</name>
</gene>
<evidence type="ECO:0000256" key="1">
    <source>
        <dbReference type="SAM" id="MobiDB-lite"/>
    </source>
</evidence>